<dbReference type="AlphaFoldDB" id="A0A1G1WH80"/>
<evidence type="ECO:0000256" key="15">
    <source>
        <dbReference type="SAM" id="Phobius"/>
    </source>
</evidence>
<dbReference type="SMART" id="SM00387">
    <property type="entry name" value="HATPase_c"/>
    <property type="match status" value="1"/>
</dbReference>
<keyword evidence="10" id="KW-0067">ATP-binding</keyword>
<dbReference type="FunFam" id="3.30.565.10:FF:000023">
    <property type="entry name" value="PAS domain-containing sensor histidine kinase"/>
    <property type="match status" value="1"/>
</dbReference>
<dbReference type="Gene3D" id="1.10.287.130">
    <property type="match status" value="1"/>
</dbReference>
<evidence type="ECO:0000256" key="6">
    <source>
        <dbReference type="ARBA" id="ARBA00022679"/>
    </source>
</evidence>
<evidence type="ECO:0000313" key="19">
    <source>
        <dbReference type="Proteomes" id="UP000176645"/>
    </source>
</evidence>
<dbReference type="InterPro" id="IPR005467">
    <property type="entry name" value="His_kinase_dom"/>
</dbReference>
<evidence type="ECO:0000256" key="2">
    <source>
        <dbReference type="ARBA" id="ARBA00004651"/>
    </source>
</evidence>
<dbReference type="PANTHER" id="PTHR45528">
    <property type="entry name" value="SENSOR HISTIDINE KINASE CPXA"/>
    <property type="match status" value="1"/>
</dbReference>
<feature type="domain" description="Histidine kinase" evidence="16">
    <location>
        <begin position="273"/>
        <end position="491"/>
    </location>
</feature>
<accession>A0A1G1WH80</accession>
<dbReference type="Pfam" id="PF02518">
    <property type="entry name" value="HATPase_c"/>
    <property type="match status" value="1"/>
</dbReference>
<evidence type="ECO:0000256" key="5">
    <source>
        <dbReference type="ARBA" id="ARBA00022553"/>
    </source>
</evidence>
<dbReference type="InterPro" id="IPR050398">
    <property type="entry name" value="HssS/ArlS-like"/>
</dbReference>
<dbReference type="InterPro" id="IPR036097">
    <property type="entry name" value="HisK_dim/P_sf"/>
</dbReference>
<keyword evidence="14" id="KW-0175">Coiled coil</keyword>
<dbReference type="GO" id="GO:0000155">
    <property type="term" value="F:phosphorelay sensor kinase activity"/>
    <property type="evidence" value="ECO:0007669"/>
    <property type="project" value="InterPro"/>
</dbReference>
<comment type="catalytic activity">
    <reaction evidence="1">
        <text>ATP + protein L-histidine = ADP + protein N-phospho-L-histidine.</text>
        <dbReference type="EC" id="2.7.13.3"/>
    </reaction>
</comment>
<organism evidence="18 19">
    <name type="scientific">Candidatus Woykebacteria bacterium RBG_19FT_COMBO_43_10</name>
    <dbReference type="NCBI Taxonomy" id="1802598"/>
    <lineage>
        <taxon>Bacteria</taxon>
        <taxon>Candidatus Woykeibacteriota</taxon>
    </lineage>
</organism>
<sequence>MKIRGDPLSFRYSLRVKFSLITAAIFLIIFGIVSFVLIRQNIDFQKQSLLARANTFSNLGTKPIGDAYNSYFQAGFLRFREQLIDTLVLNEDIFRLQIISVEGEILFDTINLDRQNGETVEKMEDPEILQAVSARQPTQLTGQNGDVDEIIVPYSDDFGARPFSVRYFISYESIYKEVDRIILTIGLLTVAVLVVTLVAMTVFVYLLILKPLGRIIDAAGEITRGNLRQKIDLATRDELAELANSLNQMTERLKKNIEDLKQLDKLKNEFVYLASHNLRSPLTAIKGYIDILLKNKSLDREAKEASGKIAVSSARLEELTESLLNLVALEENKQPLLMKSVDLEELLEALAEKFAASISEKRISLIFEFSPGEIPKIDLDEPRISQALESLLENAIKFNREEGKIIVGLKRIKDYLRLSIKDTGIGIPKKERERVFQKFHRATDILTYDYEGIGLGLYVTKLIIEAHQGRIWFESEAGAGTTFYVELPLKEVD</sequence>
<dbReference type="InterPro" id="IPR003661">
    <property type="entry name" value="HisK_dim/P_dom"/>
</dbReference>
<dbReference type="InterPro" id="IPR036890">
    <property type="entry name" value="HATPase_C_sf"/>
</dbReference>
<evidence type="ECO:0000256" key="1">
    <source>
        <dbReference type="ARBA" id="ARBA00000085"/>
    </source>
</evidence>
<dbReference type="EC" id="2.7.13.3" evidence="3"/>
<dbReference type="Pfam" id="PF00512">
    <property type="entry name" value="HisKA"/>
    <property type="match status" value="1"/>
</dbReference>
<evidence type="ECO:0000256" key="14">
    <source>
        <dbReference type="SAM" id="Coils"/>
    </source>
</evidence>
<keyword evidence="9" id="KW-0418">Kinase</keyword>
<dbReference type="SMART" id="SM00304">
    <property type="entry name" value="HAMP"/>
    <property type="match status" value="1"/>
</dbReference>
<dbReference type="InterPro" id="IPR003594">
    <property type="entry name" value="HATPase_dom"/>
</dbReference>
<dbReference type="SUPFAM" id="SSF55874">
    <property type="entry name" value="ATPase domain of HSP90 chaperone/DNA topoisomerase II/histidine kinase"/>
    <property type="match status" value="1"/>
</dbReference>
<dbReference type="SUPFAM" id="SSF47384">
    <property type="entry name" value="Homodimeric domain of signal transducing histidine kinase"/>
    <property type="match status" value="1"/>
</dbReference>
<dbReference type="PRINTS" id="PR00344">
    <property type="entry name" value="BCTRLSENSOR"/>
</dbReference>
<evidence type="ECO:0000256" key="13">
    <source>
        <dbReference type="ARBA" id="ARBA00023136"/>
    </source>
</evidence>
<dbReference type="GO" id="GO:0005886">
    <property type="term" value="C:plasma membrane"/>
    <property type="evidence" value="ECO:0007669"/>
    <property type="project" value="UniProtKB-SubCell"/>
</dbReference>
<keyword evidence="7 15" id="KW-0812">Transmembrane</keyword>
<dbReference type="Gene3D" id="3.30.565.10">
    <property type="entry name" value="Histidine kinase-like ATPase, C-terminal domain"/>
    <property type="match status" value="1"/>
</dbReference>
<dbReference type="Gene3D" id="6.10.340.10">
    <property type="match status" value="1"/>
</dbReference>
<keyword evidence="12" id="KW-0902">Two-component regulatory system</keyword>
<keyword evidence="4" id="KW-1003">Cell membrane</keyword>
<dbReference type="Pfam" id="PF00672">
    <property type="entry name" value="HAMP"/>
    <property type="match status" value="1"/>
</dbReference>
<proteinExistence type="predicted"/>
<feature type="transmembrane region" description="Helical" evidence="15">
    <location>
        <begin position="20"/>
        <end position="38"/>
    </location>
</feature>
<keyword evidence="13 15" id="KW-0472">Membrane</keyword>
<dbReference type="CDD" id="cd06225">
    <property type="entry name" value="HAMP"/>
    <property type="match status" value="1"/>
</dbReference>
<evidence type="ECO:0000256" key="9">
    <source>
        <dbReference type="ARBA" id="ARBA00022777"/>
    </source>
</evidence>
<keyword evidence="8" id="KW-0547">Nucleotide-binding</keyword>
<feature type="domain" description="HAMP" evidence="17">
    <location>
        <begin position="206"/>
        <end position="258"/>
    </location>
</feature>
<evidence type="ECO:0000259" key="17">
    <source>
        <dbReference type="PROSITE" id="PS50885"/>
    </source>
</evidence>
<dbReference type="SMART" id="SM00388">
    <property type="entry name" value="HisKA"/>
    <property type="match status" value="1"/>
</dbReference>
<dbReference type="Proteomes" id="UP000176645">
    <property type="component" value="Unassembled WGS sequence"/>
</dbReference>
<dbReference type="PROSITE" id="PS50109">
    <property type="entry name" value="HIS_KIN"/>
    <property type="match status" value="1"/>
</dbReference>
<feature type="non-terminal residue" evidence="18">
    <location>
        <position position="493"/>
    </location>
</feature>
<evidence type="ECO:0000256" key="11">
    <source>
        <dbReference type="ARBA" id="ARBA00022989"/>
    </source>
</evidence>
<evidence type="ECO:0000256" key="8">
    <source>
        <dbReference type="ARBA" id="ARBA00022741"/>
    </source>
</evidence>
<feature type="coiled-coil region" evidence="14">
    <location>
        <begin position="236"/>
        <end position="266"/>
    </location>
</feature>
<dbReference type="InterPro" id="IPR004358">
    <property type="entry name" value="Sig_transdc_His_kin-like_C"/>
</dbReference>
<comment type="caution">
    <text evidence="18">The sequence shown here is derived from an EMBL/GenBank/DDBJ whole genome shotgun (WGS) entry which is preliminary data.</text>
</comment>
<dbReference type="CDD" id="cd00082">
    <property type="entry name" value="HisKA"/>
    <property type="match status" value="1"/>
</dbReference>
<gene>
    <name evidence="18" type="ORF">A2Z42_01750</name>
</gene>
<evidence type="ECO:0000256" key="7">
    <source>
        <dbReference type="ARBA" id="ARBA00022692"/>
    </source>
</evidence>
<keyword evidence="6" id="KW-0808">Transferase</keyword>
<dbReference type="SUPFAM" id="SSF158472">
    <property type="entry name" value="HAMP domain-like"/>
    <property type="match status" value="1"/>
</dbReference>
<name>A0A1G1WH80_9BACT</name>
<dbReference type="InterPro" id="IPR003660">
    <property type="entry name" value="HAMP_dom"/>
</dbReference>
<evidence type="ECO:0000256" key="10">
    <source>
        <dbReference type="ARBA" id="ARBA00022840"/>
    </source>
</evidence>
<evidence type="ECO:0000313" key="18">
    <source>
        <dbReference type="EMBL" id="OGY27078.1"/>
    </source>
</evidence>
<dbReference type="PROSITE" id="PS50885">
    <property type="entry name" value="HAMP"/>
    <property type="match status" value="1"/>
</dbReference>
<dbReference type="CDD" id="cd00075">
    <property type="entry name" value="HATPase"/>
    <property type="match status" value="1"/>
</dbReference>
<evidence type="ECO:0000259" key="16">
    <source>
        <dbReference type="PROSITE" id="PS50109"/>
    </source>
</evidence>
<evidence type="ECO:0000256" key="4">
    <source>
        <dbReference type="ARBA" id="ARBA00022475"/>
    </source>
</evidence>
<feature type="transmembrane region" description="Helical" evidence="15">
    <location>
        <begin position="181"/>
        <end position="208"/>
    </location>
</feature>
<comment type="subcellular location">
    <subcellularLocation>
        <location evidence="2">Cell membrane</location>
        <topology evidence="2">Multi-pass membrane protein</topology>
    </subcellularLocation>
</comment>
<dbReference type="PANTHER" id="PTHR45528:SF1">
    <property type="entry name" value="SENSOR HISTIDINE KINASE CPXA"/>
    <property type="match status" value="1"/>
</dbReference>
<dbReference type="GO" id="GO:0005524">
    <property type="term" value="F:ATP binding"/>
    <property type="evidence" value="ECO:0007669"/>
    <property type="project" value="UniProtKB-KW"/>
</dbReference>
<evidence type="ECO:0000256" key="12">
    <source>
        <dbReference type="ARBA" id="ARBA00023012"/>
    </source>
</evidence>
<keyword evidence="5" id="KW-0597">Phosphoprotein</keyword>
<protein>
    <recommendedName>
        <fullName evidence="3">histidine kinase</fullName>
        <ecNumber evidence="3">2.7.13.3</ecNumber>
    </recommendedName>
</protein>
<reference evidence="18 19" key="1">
    <citation type="journal article" date="2016" name="Nat. Commun.">
        <title>Thousands of microbial genomes shed light on interconnected biogeochemical processes in an aquifer system.</title>
        <authorList>
            <person name="Anantharaman K."/>
            <person name="Brown C.T."/>
            <person name="Hug L.A."/>
            <person name="Sharon I."/>
            <person name="Castelle C.J."/>
            <person name="Probst A.J."/>
            <person name="Thomas B.C."/>
            <person name="Singh A."/>
            <person name="Wilkins M.J."/>
            <person name="Karaoz U."/>
            <person name="Brodie E.L."/>
            <person name="Williams K.H."/>
            <person name="Hubbard S.S."/>
            <person name="Banfield J.F."/>
        </authorList>
    </citation>
    <scope>NUCLEOTIDE SEQUENCE [LARGE SCALE GENOMIC DNA]</scope>
</reference>
<dbReference type="EMBL" id="MHCU01000049">
    <property type="protein sequence ID" value="OGY27078.1"/>
    <property type="molecule type" value="Genomic_DNA"/>
</dbReference>
<evidence type="ECO:0000256" key="3">
    <source>
        <dbReference type="ARBA" id="ARBA00012438"/>
    </source>
</evidence>
<keyword evidence="11 15" id="KW-1133">Transmembrane helix</keyword>